<keyword evidence="3" id="KW-1185">Reference proteome</keyword>
<protein>
    <submittedName>
        <fullName evidence="2">Uncharacterized protein</fullName>
    </submittedName>
</protein>
<dbReference type="STRING" id="133385.A0A2T9Y470"/>
<accession>A0A2T9Y470</accession>
<dbReference type="SUPFAM" id="SSF56219">
    <property type="entry name" value="DNase I-like"/>
    <property type="match status" value="1"/>
</dbReference>
<dbReference type="Proteomes" id="UP000245383">
    <property type="component" value="Unassembled WGS sequence"/>
</dbReference>
<organism evidence="2 3">
    <name type="scientific">Smittium simulii</name>
    <dbReference type="NCBI Taxonomy" id="133385"/>
    <lineage>
        <taxon>Eukaryota</taxon>
        <taxon>Fungi</taxon>
        <taxon>Fungi incertae sedis</taxon>
        <taxon>Zoopagomycota</taxon>
        <taxon>Kickxellomycotina</taxon>
        <taxon>Harpellomycetes</taxon>
        <taxon>Harpellales</taxon>
        <taxon>Legeriomycetaceae</taxon>
        <taxon>Smittium</taxon>
    </lineage>
</organism>
<name>A0A2T9Y470_9FUNG</name>
<comment type="caution">
    <text evidence="2">The sequence shown here is derived from an EMBL/GenBank/DDBJ whole genome shotgun (WGS) entry which is preliminary data.</text>
</comment>
<evidence type="ECO:0000313" key="3">
    <source>
        <dbReference type="Proteomes" id="UP000245383"/>
    </source>
</evidence>
<feature type="region of interest" description="Disordered" evidence="1">
    <location>
        <begin position="46"/>
        <end position="73"/>
    </location>
</feature>
<dbReference type="OrthoDB" id="5596692at2759"/>
<gene>
    <name evidence="2" type="ORF">BB561_006459</name>
</gene>
<evidence type="ECO:0000313" key="2">
    <source>
        <dbReference type="EMBL" id="PVU87103.1"/>
    </source>
</evidence>
<proteinExistence type="predicted"/>
<evidence type="ECO:0000256" key="1">
    <source>
        <dbReference type="SAM" id="MobiDB-lite"/>
    </source>
</evidence>
<dbReference type="InterPro" id="IPR036691">
    <property type="entry name" value="Endo/exonu/phosph_ase_sf"/>
</dbReference>
<reference evidence="2 3" key="1">
    <citation type="journal article" date="2018" name="MBio">
        <title>Comparative Genomics Reveals the Core Gene Toolbox for the Fungus-Insect Symbiosis.</title>
        <authorList>
            <person name="Wang Y."/>
            <person name="Stata M."/>
            <person name="Wang W."/>
            <person name="Stajich J.E."/>
            <person name="White M.M."/>
            <person name="Moncalvo J.M."/>
        </authorList>
    </citation>
    <scope>NUCLEOTIDE SEQUENCE [LARGE SCALE GENOMIC DNA]</scope>
    <source>
        <strain evidence="2 3">SWE-8-4</strain>
    </source>
</reference>
<sequence>MDLDKNNNLNSLNSFKTTVASTEDTTISKKIDLSDNLENELRMHASDSNKNVLSTDGGAPQNASKSTKKDASDVNRMGLLKTNDKGLPGNNYGTIVSGIPLQDKKFDTLRLVHTTEPTPARASYTGSKFGNIVSIPLPTEYLSPGSKTAEKRETSFDFEVDNRNDVQCSMNAYIMQLKSIKMHIEGLIDEADNSVKKFKTAEKLVKLVYNVSMSFQRVIEPSDNKKRQKNKIKKTQNADKNSLKKYVTEKYKTVRPANLSSKTSYSDKLKKNLQKNKNMSKKKLVKLNDEQIGKILDGKSPFKPSEYKFVYFDGFKRIRVVWVKQILAKHSVNMRNVGNIAWVNDSRIKLCVNSKEVEKVTEAMKLMKGVTLNSTYSPIDTPSELEAVRKRVAWMASNENKNKPAQRMGKMGCKWKKEDKEDFINYFLCSTEKTSDAKNAATAGSKSSGSSHTGLNTSDVELHSTKYVMWNAEKLSRSTVKKYISLHTKLRSNQFIVLKIKQKNHEWRYGFILSGGARLKKSDIVKLEKVFYARIRKDKPKKNRKKRVCGAVKKPHNPNLFKCLSYNIQEIKGIKTELKYVLYSYQPTVIALQKTLLSIKSSRCRLQQYTCVKAKSSIQGIRGLLIGVRNDCGFTISEYKSQAHWMAAKLTATIADLGKIEILVNNVHIPSNNVKKVLLLNSRMGIGLQRAHVFNSKGSRIHNGKMGNKIDHILYGSKAERPL</sequence>
<dbReference type="EMBL" id="MBFR01000553">
    <property type="protein sequence ID" value="PVU87103.1"/>
    <property type="molecule type" value="Genomic_DNA"/>
</dbReference>
<dbReference type="AlphaFoldDB" id="A0A2T9Y470"/>